<evidence type="ECO:0000313" key="11">
    <source>
        <dbReference type="EMBL" id="MFC5565781.1"/>
    </source>
</evidence>
<evidence type="ECO:0000256" key="2">
    <source>
        <dbReference type="ARBA" id="ARBA00022679"/>
    </source>
</evidence>
<dbReference type="Gene3D" id="1.10.3090.10">
    <property type="entry name" value="cca-adding enzyme, domain 2"/>
    <property type="match status" value="1"/>
</dbReference>
<feature type="domain" description="tRNA nucleotidyltransferase/poly(A) polymerase RNA and SrmB- binding" evidence="10">
    <location>
        <begin position="183"/>
        <end position="239"/>
    </location>
</feature>
<dbReference type="RefSeq" id="WP_209838517.1">
    <property type="nucleotide sequence ID" value="NZ_JAGGJP010000003.1"/>
</dbReference>
<evidence type="ECO:0000256" key="4">
    <source>
        <dbReference type="ARBA" id="ARBA00022695"/>
    </source>
</evidence>
<keyword evidence="5" id="KW-0479">Metal-binding</keyword>
<dbReference type="EMBL" id="JBHSNA010000003">
    <property type="protein sequence ID" value="MFC5565781.1"/>
    <property type="molecule type" value="Genomic_DNA"/>
</dbReference>
<dbReference type="InterPro" id="IPR050264">
    <property type="entry name" value="Bact_CCA-adding_enz_type3_sf"/>
</dbReference>
<keyword evidence="2 8" id="KW-0808">Transferase</keyword>
<keyword evidence="3" id="KW-0819">tRNA processing</keyword>
<dbReference type="PANTHER" id="PTHR46173:SF1">
    <property type="entry name" value="CCA TRNA NUCLEOTIDYLTRANSFERASE 1, MITOCHONDRIAL"/>
    <property type="match status" value="1"/>
</dbReference>
<dbReference type="InterPro" id="IPR002646">
    <property type="entry name" value="PolA_pol_head_dom"/>
</dbReference>
<dbReference type="SUPFAM" id="SSF81301">
    <property type="entry name" value="Nucleotidyltransferase"/>
    <property type="match status" value="1"/>
</dbReference>
<keyword evidence="4" id="KW-0548">Nucleotidyltransferase</keyword>
<evidence type="ECO:0000259" key="10">
    <source>
        <dbReference type="Pfam" id="PF12627"/>
    </source>
</evidence>
<keyword evidence="12" id="KW-1185">Reference proteome</keyword>
<evidence type="ECO:0000259" key="9">
    <source>
        <dbReference type="Pfam" id="PF01743"/>
    </source>
</evidence>
<comment type="cofactor">
    <cofactor evidence="1">
        <name>Mg(2+)</name>
        <dbReference type="ChEBI" id="CHEBI:18420"/>
    </cofactor>
</comment>
<evidence type="ECO:0000256" key="8">
    <source>
        <dbReference type="RuleBase" id="RU003953"/>
    </source>
</evidence>
<feature type="domain" description="Poly A polymerase head" evidence="9">
    <location>
        <begin position="29"/>
        <end position="150"/>
    </location>
</feature>
<accession>A0ABW0SA50</accession>
<dbReference type="SUPFAM" id="SSF81891">
    <property type="entry name" value="Poly A polymerase C-terminal region-like"/>
    <property type="match status" value="1"/>
</dbReference>
<sequence>MTDPIPAALLSDPSAARVLRLLGEGGHRAWIVGGAVRDALLGRPVGDIDVTTDAPPERVAELAGQAGLKALPTGIEHGTVTLLAPRPVEVTTLRRDVETDGRHATVAFGTEPEEDARRRDFTMNALYLTADGALLDPTGGLPDLHARRIRFVGDASTRIREDYLRALRYFRFHAQVGDPEEGLDPDALDAIARNLDGLDTLSRERVGHEMLRLLATPDPAPAVAAMRATGALARVLPGAGDGLLAPLVHIEGEAGLPPDPLRRLAALGGEDVPEALRLSRQQAKRLDRLLDGMGTFSAPGELGYRLGEAEALDVLALRAALSNAHLDPEAARLARHGAGQRFPLAAADLAPLAGPALGHRLRALERAWIDSGFALSPKSLRTLPEEPA</sequence>
<evidence type="ECO:0000313" key="12">
    <source>
        <dbReference type="Proteomes" id="UP001596056"/>
    </source>
</evidence>
<name>A0ABW0SA50_9RHOB</name>
<protein>
    <submittedName>
        <fullName evidence="11">CCA tRNA nucleotidyltransferase</fullName>
    </submittedName>
</protein>
<dbReference type="InterPro" id="IPR032828">
    <property type="entry name" value="PolyA_RNA-bd"/>
</dbReference>
<gene>
    <name evidence="11" type="ORF">ACFPOC_05025</name>
</gene>
<comment type="similarity">
    <text evidence="8">Belongs to the tRNA nucleotidyltransferase/poly(A) polymerase family.</text>
</comment>
<dbReference type="Pfam" id="PF01743">
    <property type="entry name" value="PolyA_pol"/>
    <property type="match status" value="1"/>
</dbReference>
<proteinExistence type="inferred from homology"/>
<dbReference type="InterPro" id="IPR043519">
    <property type="entry name" value="NT_sf"/>
</dbReference>
<dbReference type="Pfam" id="PF12627">
    <property type="entry name" value="PolyA_pol_RNAbd"/>
    <property type="match status" value="1"/>
</dbReference>
<keyword evidence="8" id="KW-0694">RNA-binding</keyword>
<keyword evidence="6" id="KW-0547">Nucleotide-binding</keyword>
<evidence type="ECO:0000256" key="7">
    <source>
        <dbReference type="ARBA" id="ARBA00022842"/>
    </source>
</evidence>
<evidence type="ECO:0000256" key="1">
    <source>
        <dbReference type="ARBA" id="ARBA00001946"/>
    </source>
</evidence>
<comment type="caution">
    <text evidence="11">The sequence shown here is derived from an EMBL/GenBank/DDBJ whole genome shotgun (WGS) entry which is preliminary data.</text>
</comment>
<evidence type="ECO:0000256" key="5">
    <source>
        <dbReference type="ARBA" id="ARBA00022723"/>
    </source>
</evidence>
<dbReference type="PANTHER" id="PTHR46173">
    <property type="entry name" value="CCA TRNA NUCLEOTIDYLTRANSFERASE 1, MITOCHONDRIAL"/>
    <property type="match status" value="1"/>
</dbReference>
<evidence type="ECO:0000256" key="3">
    <source>
        <dbReference type="ARBA" id="ARBA00022694"/>
    </source>
</evidence>
<keyword evidence="7" id="KW-0460">Magnesium</keyword>
<dbReference type="Proteomes" id="UP001596056">
    <property type="component" value="Unassembled WGS sequence"/>
</dbReference>
<dbReference type="CDD" id="cd05398">
    <property type="entry name" value="NT_ClassII-CCAase"/>
    <property type="match status" value="1"/>
</dbReference>
<organism evidence="11 12">
    <name type="scientific">Rubellimicrobium aerolatum</name>
    <dbReference type="NCBI Taxonomy" id="490979"/>
    <lineage>
        <taxon>Bacteria</taxon>
        <taxon>Pseudomonadati</taxon>
        <taxon>Pseudomonadota</taxon>
        <taxon>Alphaproteobacteria</taxon>
        <taxon>Rhodobacterales</taxon>
        <taxon>Roseobacteraceae</taxon>
        <taxon>Rubellimicrobium</taxon>
    </lineage>
</organism>
<reference evidence="12" key="1">
    <citation type="journal article" date="2019" name="Int. J. Syst. Evol. Microbiol.">
        <title>The Global Catalogue of Microorganisms (GCM) 10K type strain sequencing project: providing services to taxonomists for standard genome sequencing and annotation.</title>
        <authorList>
            <consortium name="The Broad Institute Genomics Platform"/>
            <consortium name="The Broad Institute Genome Sequencing Center for Infectious Disease"/>
            <person name="Wu L."/>
            <person name="Ma J."/>
        </authorList>
    </citation>
    <scope>NUCLEOTIDE SEQUENCE [LARGE SCALE GENOMIC DNA]</scope>
    <source>
        <strain evidence="12">KACC 11588</strain>
    </source>
</reference>
<dbReference type="Gene3D" id="3.30.460.10">
    <property type="entry name" value="Beta Polymerase, domain 2"/>
    <property type="match status" value="1"/>
</dbReference>
<evidence type="ECO:0000256" key="6">
    <source>
        <dbReference type="ARBA" id="ARBA00022741"/>
    </source>
</evidence>